<accession>A0AA38GR81</accession>
<feature type="non-terminal residue" evidence="1">
    <location>
        <position position="1"/>
    </location>
</feature>
<dbReference type="EMBL" id="JAHRHJ020000002">
    <property type="protein sequence ID" value="KAH9327331.1"/>
    <property type="molecule type" value="Genomic_DNA"/>
</dbReference>
<sequence length="79" mass="8904">VLLPKSEEQCYEELPCSSFLGLKAAEFQKSSNCSFEEERDFESSEDDFDSLLKPALVVEGEPDFASGSPQDGFEYLRRV</sequence>
<reference evidence="1 2" key="1">
    <citation type="journal article" date="2021" name="Nat. Plants">
        <title>The Taxus genome provides insights into paclitaxel biosynthesis.</title>
        <authorList>
            <person name="Xiong X."/>
            <person name="Gou J."/>
            <person name="Liao Q."/>
            <person name="Li Y."/>
            <person name="Zhou Q."/>
            <person name="Bi G."/>
            <person name="Li C."/>
            <person name="Du R."/>
            <person name="Wang X."/>
            <person name="Sun T."/>
            <person name="Guo L."/>
            <person name="Liang H."/>
            <person name="Lu P."/>
            <person name="Wu Y."/>
            <person name="Zhang Z."/>
            <person name="Ro D.K."/>
            <person name="Shang Y."/>
            <person name="Huang S."/>
            <person name="Yan J."/>
        </authorList>
    </citation>
    <scope>NUCLEOTIDE SEQUENCE [LARGE SCALE GENOMIC DNA]</scope>
    <source>
        <strain evidence="1">Ta-2019</strain>
    </source>
</reference>
<name>A0AA38GR81_TAXCH</name>
<dbReference type="AlphaFoldDB" id="A0AA38GR81"/>
<dbReference type="OMA" id="KSEEQCY"/>
<evidence type="ECO:0000313" key="2">
    <source>
        <dbReference type="Proteomes" id="UP000824469"/>
    </source>
</evidence>
<protein>
    <submittedName>
        <fullName evidence="1">Uncharacterized protein</fullName>
    </submittedName>
</protein>
<keyword evidence="2" id="KW-1185">Reference proteome</keyword>
<comment type="caution">
    <text evidence="1">The sequence shown here is derived from an EMBL/GenBank/DDBJ whole genome shotgun (WGS) entry which is preliminary data.</text>
</comment>
<evidence type="ECO:0000313" key="1">
    <source>
        <dbReference type="EMBL" id="KAH9327331.1"/>
    </source>
</evidence>
<organism evidence="1 2">
    <name type="scientific">Taxus chinensis</name>
    <name type="common">Chinese yew</name>
    <name type="synonym">Taxus wallichiana var. chinensis</name>
    <dbReference type="NCBI Taxonomy" id="29808"/>
    <lineage>
        <taxon>Eukaryota</taxon>
        <taxon>Viridiplantae</taxon>
        <taxon>Streptophyta</taxon>
        <taxon>Embryophyta</taxon>
        <taxon>Tracheophyta</taxon>
        <taxon>Spermatophyta</taxon>
        <taxon>Pinopsida</taxon>
        <taxon>Pinidae</taxon>
        <taxon>Conifers II</taxon>
        <taxon>Cupressales</taxon>
        <taxon>Taxaceae</taxon>
        <taxon>Taxus</taxon>
    </lineage>
</organism>
<feature type="non-terminal residue" evidence="1">
    <location>
        <position position="79"/>
    </location>
</feature>
<gene>
    <name evidence="1" type="ORF">KI387_007509</name>
</gene>
<dbReference type="Proteomes" id="UP000824469">
    <property type="component" value="Unassembled WGS sequence"/>
</dbReference>
<proteinExistence type="predicted"/>